<evidence type="ECO:0000313" key="6">
    <source>
        <dbReference type="EMBL" id="KOF03892.1"/>
    </source>
</evidence>
<dbReference type="InterPro" id="IPR001940">
    <property type="entry name" value="Peptidase_S1C"/>
</dbReference>
<keyword evidence="2" id="KW-0645">Protease</keyword>
<evidence type="ECO:0000259" key="5">
    <source>
        <dbReference type="PROSITE" id="PS50106"/>
    </source>
</evidence>
<dbReference type="Gene3D" id="2.40.10.120">
    <property type="match status" value="1"/>
</dbReference>
<evidence type="ECO:0000256" key="2">
    <source>
        <dbReference type="ARBA" id="ARBA00022670"/>
    </source>
</evidence>
<protein>
    <recommendedName>
        <fullName evidence="5">PDZ domain-containing protein</fullName>
    </recommendedName>
</protein>
<evidence type="ECO:0000256" key="4">
    <source>
        <dbReference type="SAM" id="Phobius"/>
    </source>
</evidence>
<feature type="domain" description="PDZ" evidence="5">
    <location>
        <begin position="281"/>
        <end position="367"/>
    </location>
</feature>
<keyword evidence="3" id="KW-0378">Hydrolase</keyword>
<dbReference type="Pfam" id="PF12812">
    <property type="entry name" value="PDZ_1"/>
    <property type="match status" value="1"/>
</dbReference>
<dbReference type="Proteomes" id="UP000036908">
    <property type="component" value="Unassembled WGS sequence"/>
</dbReference>
<sequence>MSKRQFILGMLASSLLGGLVVLLGISFFGGTETVNGSFSLNRSNSVATSFGTISDEPHDYSVPAGVNFIEASRKIVPAVVHITNREEIKGTSSRWRRLLRNGVKFRESTGSGVLISEDGYITTNYHVVEGADELEVRLDDNRRLKAEIIGADPDTDLALIKINAKGMPYIDFGNSDQVEVGEWVLAVGNPFDLNNTVTAGIVSAKARNINLITGNTDNRYGIESFLQTDAVVNRGNSGGALVNLQGELIGINTAIATNTGTFSGYSFAVPSILVKKVMDDLLEFGEVKRGLLGVTIRDADGVGTVELSGVRIMGVSPGGAADEAGLKEEDVITGVDGKEVKTTSQLQELIARKRPGDAVSISYKRKGDDRETSLKLQNRESLAAIDLAEPELIFEKEDGVSENTLTYEIAGAVFEDLSSQLKKSLNLEGGVHLSQLGEGAWKASGVKEGFVITKVGDDDITSLEQFQKIIDTKTKDFFVMGKYPNGEKEYYRITW</sequence>
<dbReference type="PRINTS" id="PR00834">
    <property type="entry name" value="PROTEASES2C"/>
</dbReference>
<dbReference type="PANTHER" id="PTHR22939:SF129">
    <property type="entry name" value="SERINE PROTEASE HTRA2, MITOCHONDRIAL"/>
    <property type="match status" value="1"/>
</dbReference>
<evidence type="ECO:0000313" key="7">
    <source>
        <dbReference type="Proteomes" id="UP000036908"/>
    </source>
</evidence>
<keyword evidence="4" id="KW-0472">Membrane</keyword>
<gene>
    <name evidence="6" type="ORF">OB69_02420</name>
</gene>
<dbReference type="EMBL" id="JSVA01000004">
    <property type="protein sequence ID" value="KOF03892.1"/>
    <property type="molecule type" value="Genomic_DNA"/>
</dbReference>
<feature type="transmembrane region" description="Helical" evidence="4">
    <location>
        <begin position="7"/>
        <end position="29"/>
    </location>
</feature>
<evidence type="ECO:0000256" key="1">
    <source>
        <dbReference type="ARBA" id="ARBA00010541"/>
    </source>
</evidence>
<dbReference type="Pfam" id="PF13180">
    <property type="entry name" value="PDZ_2"/>
    <property type="match status" value="1"/>
</dbReference>
<dbReference type="PROSITE" id="PS50106">
    <property type="entry name" value="PDZ"/>
    <property type="match status" value="1"/>
</dbReference>
<dbReference type="Gene3D" id="2.30.42.60">
    <property type="match status" value="1"/>
</dbReference>
<dbReference type="PATRIC" id="fig|1566026.4.peg.2245"/>
<dbReference type="SUPFAM" id="SSF50494">
    <property type="entry name" value="Trypsin-like serine proteases"/>
    <property type="match status" value="1"/>
</dbReference>
<evidence type="ECO:0000256" key="3">
    <source>
        <dbReference type="ARBA" id="ARBA00022801"/>
    </source>
</evidence>
<comment type="similarity">
    <text evidence="1">Belongs to the peptidase S1C family.</text>
</comment>
<dbReference type="InterPro" id="IPR036034">
    <property type="entry name" value="PDZ_sf"/>
</dbReference>
<dbReference type="InterPro" id="IPR001478">
    <property type="entry name" value="PDZ"/>
</dbReference>
<name>A0A0L8ANY2_9BACT</name>
<dbReference type="AlphaFoldDB" id="A0A0L8ANY2"/>
<dbReference type="GO" id="GO:0006508">
    <property type="term" value="P:proteolysis"/>
    <property type="evidence" value="ECO:0007669"/>
    <property type="project" value="UniProtKB-KW"/>
</dbReference>
<comment type="caution">
    <text evidence="6">The sequence shown here is derived from an EMBL/GenBank/DDBJ whole genome shotgun (WGS) entry which is preliminary data.</text>
</comment>
<dbReference type="SUPFAM" id="SSF50156">
    <property type="entry name" value="PDZ domain-like"/>
    <property type="match status" value="1"/>
</dbReference>
<dbReference type="SMART" id="SM00228">
    <property type="entry name" value="PDZ"/>
    <property type="match status" value="1"/>
</dbReference>
<dbReference type="GO" id="GO:0004252">
    <property type="term" value="F:serine-type endopeptidase activity"/>
    <property type="evidence" value="ECO:0007669"/>
    <property type="project" value="InterPro"/>
</dbReference>
<dbReference type="Pfam" id="PF13365">
    <property type="entry name" value="Trypsin_2"/>
    <property type="match status" value="1"/>
</dbReference>
<proteinExistence type="inferred from homology"/>
<dbReference type="InterPro" id="IPR009003">
    <property type="entry name" value="Peptidase_S1_PA"/>
</dbReference>
<keyword evidence="4" id="KW-0812">Transmembrane</keyword>
<dbReference type="PANTHER" id="PTHR22939">
    <property type="entry name" value="SERINE PROTEASE FAMILY S1C HTRA-RELATED"/>
    <property type="match status" value="1"/>
</dbReference>
<dbReference type="Gene3D" id="2.30.42.10">
    <property type="match status" value="1"/>
</dbReference>
<keyword evidence="4" id="KW-1133">Transmembrane helix</keyword>
<dbReference type="InterPro" id="IPR025926">
    <property type="entry name" value="PDZ-like_dom"/>
</dbReference>
<reference evidence="7" key="1">
    <citation type="submission" date="2014-11" db="EMBL/GenBank/DDBJ databases">
        <title>Genome sequencing of Roseivirga sp. D-25.</title>
        <authorList>
            <person name="Selvaratnam C."/>
            <person name="Thevarajoo S."/>
            <person name="Goh K.M."/>
            <person name="Eee R."/>
            <person name="Chan K.-G."/>
            <person name="Chong C.S."/>
        </authorList>
    </citation>
    <scope>NUCLEOTIDE SEQUENCE [LARGE SCALE GENOMIC DNA]</scope>
    <source>
        <strain evidence="7">D-25</strain>
    </source>
</reference>
<dbReference type="RefSeq" id="WP_071426685.1">
    <property type="nucleotide sequence ID" value="NZ_JSVA01000004.1"/>
</dbReference>
<accession>A0A0L8ANY2</accession>
<keyword evidence="7" id="KW-1185">Reference proteome</keyword>
<dbReference type="OrthoDB" id="9758917at2"/>
<organism evidence="6 7">
    <name type="scientific">Roseivirga seohaensis subsp. aquiponti</name>
    <dbReference type="NCBI Taxonomy" id="1566026"/>
    <lineage>
        <taxon>Bacteria</taxon>
        <taxon>Pseudomonadati</taxon>
        <taxon>Bacteroidota</taxon>
        <taxon>Cytophagia</taxon>
        <taxon>Cytophagales</taxon>
        <taxon>Roseivirgaceae</taxon>
        <taxon>Roseivirga</taxon>
    </lineage>
</organism>